<evidence type="ECO:0000256" key="1">
    <source>
        <dbReference type="SAM" id="Phobius"/>
    </source>
</evidence>
<gene>
    <name evidence="2" type="ORF">EDD38_0138</name>
</gene>
<dbReference type="Proteomes" id="UP000266906">
    <property type="component" value="Unassembled WGS sequence"/>
</dbReference>
<evidence type="ECO:0008006" key="4">
    <source>
        <dbReference type="Google" id="ProtNLM"/>
    </source>
</evidence>
<sequence length="210" mass="21708">MPGARQGGGAVHGFLQTALGFPTALFSFALLVVIGYWGLVLLGGLGVDVLDGGQGVDTHGELPAPLGWGGAPATVVVSLLVAVAWFVSLAGSALTEGLPARTAVLAAAIGSAWAGTKASVRPLARLFRRERAARRHDFVGRICVVRTGRVTGDFGQAEVSAEDGSSAVVQVRSRGEEPALTVGHTALIFDYDPDGEFFLVAPFDPVLFGR</sequence>
<evidence type="ECO:0000313" key="2">
    <source>
        <dbReference type="EMBL" id="RPE31897.1"/>
    </source>
</evidence>
<accession>A0A3N4RU22</accession>
<dbReference type="EMBL" id="RKQG01000001">
    <property type="protein sequence ID" value="RPE31897.1"/>
    <property type="molecule type" value="Genomic_DNA"/>
</dbReference>
<keyword evidence="1" id="KW-0472">Membrane</keyword>
<feature type="transmembrane region" description="Helical" evidence="1">
    <location>
        <begin position="24"/>
        <end position="45"/>
    </location>
</feature>
<evidence type="ECO:0000313" key="3">
    <source>
        <dbReference type="Proteomes" id="UP000266906"/>
    </source>
</evidence>
<organism evidence="2 3">
    <name type="scientific">Kitasatospora cineracea</name>
    <dbReference type="NCBI Taxonomy" id="88074"/>
    <lineage>
        <taxon>Bacteria</taxon>
        <taxon>Bacillati</taxon>
        <taxon>Actinomycetota</taxon>
        <taxon>Actinomycetes</taxon>
        <taxon>Kitasatosporales</taxon>
        <taxon>Streptomycetaceae</taxon>
        <taxon>Kitasatospora</taxon>
    </lineage>
</organism>
<comment type="caution">
    <text evidence="2">The sequence shown here is derived from an EMBL/GenBank/DDBJ whole genome shotgun (WGS) entry which is preliminary data.</text>
</comment>
<dbReference type="AlphaFoldDB" id="A0A3N4RU22"/>
<name>A0A3N4RU22_9ACTN</name>
<proteinExistence type="predicted"/>
<feature type="transmembrane region" description="Helical" evidence="1">
    <location>
        <begin position="66"/>
        <end position="88"/>
    </location>
</feature>
<keyword evidence="1" id="KW-1133">Transmembrane helix</keyword>
<reference evidence="2 3" key="1">
    <citation type="submission" date="2018-11" db="EMBL/GenBank/DDBJ databases">
        <title>Sequencing the genomes of 1000 actinobacteria strains.</title>
        <authorList>
            <person name="Klenk H.-P."/>
        </authorList>
    </citation>
    <scope>NUCLEOTIDE SEQUENCE [LARGE SCALE GENOMIC DNA]</scope>
    <source>
        <strain evidence="2 3">DSM 44781</strain>
    </source>
</reference>
<keyword evidence="1" id="KW-0812">Transmembrane</keyword>
<keyword evidence="3" id="KW-1185">Reference proteome</keyword>
<protein>
    <recommendedName>
        <fullName evidence="4">DUF1449 family protein</fullName>
    </recommendedName>
</protein>